<dbReference type="EMBL" id="CP034550">
    <property type="protein sequence ID" value="QFZ24228.1"/>
    <property type="molecule type" value="Genomic_DNA"/>
</dbReference>
<reference evidence="2" key="1">
    <citation type="journal article" date="2021" name="Curr. Microbiol.">
        <title>Complete genome of nocamycin-producing strain Saccharothrix syringae NRRL B-16468 reveals the biosynthetic potential for secondary metabolites.</title>
        <authorList>
            <person name="Mo X."/>
            <person name="Yang S."/>
        </authorList>
    </citation>
    <scope>NUCLEOTIDE SEQUENCE [LARGE SCALE GENOMIC DNA]</scope>
    <source>
        <strain evidence="2">ATCC 51364 / DSM 43886 / JCM 6844 / KCTC 9398 / NBRC 14523 / NRRL B-16468 / INA 2240</strain>
    </source>
</reference>
<dbReference type="AlphaFoldDB" id="A0A5Q0HD41"/>
<sequence length="59" mass="6561">MGHVIDAVTWWNSNGRFVGAQADAVRRFMTDPINYELEPGSVNSLRGARLGTRYLPPTV</sequence>
<accession>A0A5Q0HD41</accession>
<gene>
    <name evidence="1" type="ORF">EKG83_14125</name>
</gene>
<organism evidence="1 2">
    <name type="scientific">Saccharothrix syringae</name>
    <name type="common">Nocardiopsis syringae</name>
    <dbReference type="NCBI Taxonomy" id="103733"/>
    <lineage>
        <taxon>Bacteria</taxon>
        <taxon>Bacillati</taxon>
        <taxon>Actinomycetota</taxon>
        <taxon>Actinomycetes</taxon>
        <taxon>Pseudonocardiales</taxon>
        <taxon>Pseudonocardiaceae</taxon>
        <taxon>Saccharothrix</taxon>
    </lineage>
</organism>
<evidence type="ECO:0000313" key="2">
    <source>
        <dbReference type="Proteomes" id="UP000325787"/>
    </source>
</evidence>
<name>A0A5Q0HD41_SACSY</name>
<keyword evidence="2" id="KW-1185">Reference proteome</keyword>
<proteinExistence type="predicted"/>
<evidence type="ECO:0000313" key="1">
    <source>
        <dbReference type="EMBL" id="QFZ24228.1"/>
    </source>
</evidence>
<dbReference type="Proteomes" id="UP000325787">
    <property type="component" value="Chromosome"/>
</dbReference>
<dbReference type="OrthoDB" id="3724404at2"/>
<protein>
    <submittedName>
        <fullName evidence="1">Uncharacterized protein</fullName>
    </submittedName>
</protein>
<dbReference type="KEGG" id="ssyi:EKG83_14125"/>